<name>A0AB35MWX2_VIBSP</name>
<gene>
    <name evidence="1" type="ORF">Q8W42_09500</name>
</gene>
<reference evidence="1" key="1">
    <citation type="submission" date="2023-07" db="EMBL/GenBank/DDBJ databases">
        <title>Genome content predicts the carbon catabolic preferences of heterotrophic bacteria.</title>
        <authorList>
            <person name="Gralka M."/>
        </authorList>
    </citation>
    <scope>NUCLEOTIDE SEQUENCE</scope>
    <source>
        <strain evidence="1">6E02</strain>
    </source>
</reference>
<evidence type="ECO:0000313" key="1">
    <source>
        <dbReference type="EMBL" id="MDP2500941.1"/>
    </source>
</evidence>
<dbReference type="Proteomes" id="UP001177935">
    <property type="component" value="Unassembled WGS sequence"/>
</dbReference>
<protein>
    <submittedName>
        <fullName evidence="1">Uncharacterized protein</fullName>
    </submittedName>
</protein>
<organism evidence="1 2">
    <name type="scientific">Vibrio splendidus</name>
    <dbReference type="NCBI Taxonomy" id="29497"/>
    <lineage>
        <taxon>Bacteria</taxon>
        <taxon>Pseudomonadati</taxon>
        <taxon>Pseudomonadota</taxon>
        <taxon>Gammaproteobacteria</taxon>
        <taxon>Vibrionales</taxon>
        <taxon>Vibrionaceae</taxon>
        <taxon>Vibrio</taxon>
    </lineage>
</organism>
<accession>A0AB35MWX2</accession>
<dbReference type="AlphaFoldDB" id="A0AB35MWX2"/>
<evidence type="ECO:0000313" key="2">
    <source>
        <dbReference type="Proteomes" id="UP001177935"/>
    </source>
</evidence>
<dbReference type="RefSeq" id="WP_157939830.1">
    <property type="nucleotide sequence ID" value="NZ_CAWNUI010000092.1"/>
</dbReference>
<proteinExistence type="predicted"/>
<dbReference type="EMBL" id="JAUYVL010000004">
    <property type="protein sequence ID" value="MDP2500941.1"/>
    <property type="molecule type" value="Genomic_DNA"/>
</dbReference>
<sequence>MSRRNVNGLSWIKLSLEVGLEARLEASLEIGLETSLVADEHQCDLGK</sequence>
<comment type="caution">
    <text evidence="1">The sequence shown here is derived from an EMBL/GenBank/DDBJ whole genome shotgun (WGS) entry which is preliminary data.</text>
</comment>